<dbReference type="OrthoDB" id="2961863at2759"/>
<evidence type="ECO:0000313" key="2">
    <source>
        <dbReference type="Proteomes" id="UP000193986"/>
    </source>
</evidence>
<name>A0A1Y2AMH2_9TREE</name>
<proteinExistence type="predicted"/>
<dbReference type="Proteomes" id="UP000193986">
    <property type="component" value="Unassembled WGS sequence"/>
</dbReference>
<comment type="caution">
    <text evidence="1">The sequence shown here is derived from an EMBL/GenBank/DDBJ whole genome shotgun (WGS) entry which is preliminary data.</text>
</comment>
<accession>A0A1Y2AMH2</accession>
<dbReference type="Pfam" id="PF09471">
    <property type="entry name" value="Peptidase_M64"/>
    <property type="match status" value="1"/>
</dbReference>
<gene>
    <name evidence="1" type="ORF">BCR39DRAFT_561834</name>
</gene>
<dbReference type="AlphaFoldDB" id="A0A1Y2AMH2"/>
<dbReference type="InterPro" id="IPR024079">
    <property type="entry name" value="MetalloPept_cat_dom_sf"/>
</dbReference>
<dbReference type="Gene3D" id="3.40.390.10">
    <property type="entry name" value="Collagenase (Catalytic Domain)"/>
    <property type="match status" value="1"/>
</dbReference>
<organism evidence="1 2">
    <name type="scientific">Naematelia encephala</name>
    <dbReference type="NCBI Taxonomy" id="71784"/>
    <lineage>
        <taxon>Eukaryota</taxon>
        <taxon>Fungi</taxon>
        <taxon>Dikarya</taxon>
        <taxon>Basidiomycota</taxon>
        <taxon>Agaricomycotina</taxon>
        <taxon>Tremellomycetes</taxon>
        <taxon>Tremellales</taxon>
        <taxon>Naemateliaceae</taxon>
        <taxon>Naematelia</taxon>
    </lineage>
</organism>
<evidence type="ECO:0000313" key="1">
    <source>
        <dbReference type="EMBL" id="ORY23684.1"/>
    </source>
</evidence>
<dbReference type="EMBL" id="MCFC01000076">
    <property type="protein sequence ID" value="ORY23684.1"/>
    <property type="molecule type" value="Genomic_DNA"/>
</dbReference>
<keyword evidence="2" id="KW-1185">Reference proteome</keyword>
<protein>
    <submittedName>
        <fullName evidence="1">IgA peptidase M64-domain-containing protein</fullName>
    </submittedName>
</protein>
<dbReference type="InterPro" id="IPR019026">
    <property type="entry name" value="Peptidase_M64_IgA"/>
</dbReference>
<dbReference type="InParanoid" id="A0A1Y2AMH2"/>
<sequence length="405" mass="44155">MSIQPLHVSGKGENRVELAFLSDGYVLEERDKFIADAMKLSAELVSENGAMAHVKDLLNTWAVFVPSILSGIGVQNTPLLGNPFGLYRPGPELRAVYIKHPKRARAVCRYWKENKGEGGCDSAIILGNDPLYGGVGGEFTVITASDINGRSILRHELGHTLIPVGDEYDGGEGYCGVNADSVDNVSNLKWQDFLSDPGQTRIEDMQVPLQVYPWHDLDEAPYEVTFFAFNPIDPSIRLYPTAALRLSLSSIPYPSHVRLTINELPVDLTPGYPDAWTASKDRRWVDIPLSDGVPGGPVHVKIELTEVGQLEPAGQGGKMVTSIEIMEFGPQERFNGTAGHVGAYPLFGSDGSLALRPTNDDCLMRITTQSAFCPVCAAGLRTSLQRLIRAKSGQSTGEENWSCKL</sequence>
<dbReference type="GO" id="GO:0008237">
    <property type="term" value="F:metallopeptidase activity"/>
    <property type="evidence" value="ECO:0007669"/>
    <property type="project" value="InterPro"/>
</dbReference>
<reference evidence="1 2" key="1">
    <citation type="submission" date="2016-07" db="EMBL/GenBank/DDBJ databases">
        <title>Pervasive Adenine N6-methylation of Active Genes in Fungi.</title>
        <authorList>
            <consortium name="DOE Joint Genome Institute"/>
            <person name="Mondo S.J."/>
            <person name="Dannebaum R.O."/>
            <person name="Kuo R.C."/>
            <person name="Labutti K."/>
            <person name="Haridas S."/>
            <person name="Kuo A."/>
            <person name="Salamov A."/>
            <person name="Ahrendt S.R."/>
            <person name="Lipzen A."/>
            <person name="Sullivan W."/>
            <person name="Andreopoulos W.B."/>
            <person name="Clum A."/>
            <person name="Lindquist E."/>
            <person name="Daum C."/>
            <person name="Ramamoorthy G.K."/>
            <person name="Gryganskyi A."/>
            <person name="Culley D."/>
            <person name="Magnuson J.K."/>
            <person name="James T.Y."/>
            <person name="O'Malley M.A."/>
            <person name="Stajich J.E."/>
            <person name="Spatafora J.W."/>
            <person name="Visel A."/>
            <person name="Grigoriev I.V."/>
        </authorList>
    </citation>
    <scope>NUCLEOTIDE SEQUENCE [LARGE SCALE GENOMIC DNA]</scope>
    <source>
        <strain evidence="1 2">68-887.2</strain>
    </source>
</reference>